<evidence type="ECO:0000313" key="1">
    <source>
        <dbReference type="EMBL" id="QMS41946.1"/>
    </source>
</evidence>
<keyword evidence="2" id="KW-1185">Reference proteome</keyword>
<sequence length="53" mass="6291">MSKLEEFSQKVKELQKEYKVFIDTIVNDIGTDELIVVDEETDEFKYLFNEEGN</sequence>
<name>A0A7D7KLE1_9CAUD</name>
<dbReference type="EMBL" id="MT514532">
    <property type="protein sequence ID" value="QMS41946.1"/>
    <property type="molecule type" value="Genomic_DNA"/>
</dbReference>
<evidence type="ECO:0000313" key="2">
    <source>
        <dbReference type="Proteomes" id="UP000514444"/>
    </source>
</evidence>
<reference evidence="1 2" key="1">
    <citation type="submission" date="2020-05" db="EMBL/GenBank/DDBJ databases">
        <authorList>
            <person name="Kazantseva O."/>
            <person name="Skorynina A."/>
            <person name="Piligrimova E."/>
            <person name="Shadrin A."/>
        </authorList>
    </citation>
    <scope>NUCLEOTIDE SEQUENCE [LARGE SCALE GENOMIC DNA]</scope>
</reference>
<protein>
    <submittedName>
        <fullName evidence="1">Uncharacterized protein</fullName>
    </submittedName>
</protein>
<accession>A0A7D7KLE1</accession>
<proteinExistence type="predicted"/>
<dbReference type="Proteomes" id="UP000514444">
    <property type="component" value="Genome"/>
</dbReference>
<gene>
    <name evidence="1" type="ORF">Bolokhovo_76</name>
</gene>
<organism evidence="1 2">
    <name type="scientific">Bacillus phage Bolokhovo</name>
    <dbReference type="NCBI Taxonomy" id="2743970"/>
    <lineage>
        <taxon>Viruses</taxon>
        <taxon>Duplodnaviria</taxon>
        <taxon>Heunggongvirae</taxon>
        <taxon>Uroviricota</taxon>
        <taxon>Caudoviricetes</taxon>
        <taxon>Ehrlichviridae</taxon>
        <taxon>Andromedavirus</taxon>
        <taxon>Andromedavirus bolokhovo</taxon>
        <taxon>Andromedavirus curly</taxon>
    </lineage>
</organism>